<evidence type="ECO:0000313" key="1">
    <source>
        <dbReference type="EMBL" id="PSL17626.1"/>
    </source>
</evidence>
<dbReference type="EMBL" id="PYGJ01000016">
    <property type="protein sequence ID" value="PSL17626.1"/>
    <property type="molecule type" value="Genomic_DNA"/>
</dbReference>
<dbReference type="RefSeq" id="WP_106609947.1">
    <property type="nucleotide sequence ID" value="NZ_PYGJ01000016.1"/>
</dbReference>
<dbReference type="AlphaFoldDB" id="A0A2P8F7D2"/>
<comment type="caution">
    <text evidence="1">The sequence shown here is derived from an EMBL/GenBank/DDBJ whole genome shotgun (WGS) entry which is preliminary data.</text>
</comment>
<accession>A0A2P8F7D2</accession>
<reference evidence="1 2" key="1">
    <citation type="submission" date="2018-03" db="EMBL/GenBank/DDBJ databases">
        <title>Genomic Encyclopedia of Archaeal and Bacterial Type Strains, Phase II (KMG-II): from individual species to whole genera.</title>
        <authorList>
            <person name="Goeker M."/>
        </authorList>
    </citation>
    <scope>NUCLEOTIDE SEQUENCE [LARGE SCALE GENOMIC DNA]</scope>
    <source>
        <strain evidence="1 2">DSM 100673</strain>
    </source>
</reference>
<protein>
    <submittedName>
        <fullName evidence="1">Uncharacterized protein</fullName>
    </submittedName>
</protein>
<dbReference type="Proteomes" id="UP000240418">
    <property type="component" value="Unassembled WGS sequence"/>
</dbReference>
<evidence type="ECO:0000313" key="2">
    <source>
        <dbReference type="Proteomes" id="UP000240418"/>
    </source>
</evidence>
<dbReference type="OrthoDB" id="7865457at2"/>
<name>A0A2P8F7D2_9RHOB</name>
<keyword evidence="2" id="KW-1185">Reference proteome</keyword>
<gene>
    <name evidence="1" type="ORF">CLV88_11673</name>
</gene>
<organism evidence="1 2">
    <name type="scientific">Shimia abyssi</name>
    <dbReference type="NCBI Taxonomy" id="1662395"/>
    <lineage>
        <taxon>Bacteria</taxon>
        <taxon>Pseudomonadati</taxon>
        <taxon>Pseudomonadota</taxon>
        <taxon>Alphaproteobacteria</taxon>
        <taxon>Rhodobacterales</taxon>
        <taxon>Roseobacteraceae</taxon>
    </lineage>
</organism>
<proteinExistence type="predicted"/>
<sequence>MDHTQIQEALGLASSAVGISDKATKTIRAVETQLNYGSVEVEGALAELIAQLVVELTTANITNTQLYEVVKNLNRKFHENVAFEQEKARYEMVETAEGDYVFRIKDHMVDEQPIHYICPVCLNQDKRISYIAGRHRRVCQTNRKHVFSFGKKPPVIRTRVRH</sequence>